<protein>
    <submittedName>
        <fullName evidence="2">Uncharacterized protein</fullName>
    </submittedName>
</protein>
<gene>
    <name evidence="2" type="ORF">OEA41_009309</name>
</gene>
<accession>A0AAD9Z1K1</accession>
<comment type="caution">
    <text evidence="2">The sequence shown here is derived from an EMBL/GenBank/DDBJ whole genome shotgun (WGS) entry which is preliminary data.</text>
</comment>
<reference evidence="2" key="1">
    <citation type="submission" date="2022-11" db="EMBL/GenBank/DDBJ databases">
        <title>Chromosomal genome sequence assembly and mating type (MAT) locus characterization of the leprose asexual lichenized fungus Lepraria neglecta (Nyl.) Erichsen.</title>
        <authorList>
            <person name="Allen J.L."/>
            <person name="Pfeffer B."/>
        </authorList>
    </citation>
    <scope>NUCLEOTIDE SEQUENCE</scope>
    <source>
        <strain evidence="2">Allen 5258</strain>
    </source>
</reference>
<feature type="coiled-coil region" evidence="1">
    <location>
        <begin position="82"/>
        <end position="109"/>
    </location>
</feature>
<name>A0AAD9Z1K1_9LECA</name>
<evidence type="ECO:0000313" key="2">
    <source>
        <dbReference type="EMBL" id="KAK3169925.1"/>
    </source>
</evidence>
<organism evidence="2 3">
    <name type="scientific">Lepraria neglecta</name>
    <dbReference type="NCBI Taxonomy" id="209136"/>
    <lineage>
        <taxon>Eukaryota</taxon>
        <taxon>Fungi</taxon>
        <taxon>Dikarya</taxon>
        <taxon>Ascomycota</taxon>
        <taxon>Pezizomycotina</taxon>
        <taxon>Lecanoromycetes</taxon>
        <taxon>OSLEUM clade</taxon>
        <taxon>Lecanoromycetidae</taxon>
        <taxon>Lecanorales</taxon>
        <taxon>Lecanorineae</taxon>
        <taxon>Stereocaulaceae</taxon>
        <taxon>Lepraria</taxon>
    </lineage>
</organism>
<keyword evidence="3" id="KW-1185">Reference proteome</keyword>
<sequence>MNNYSSQSASYWQEELKKVVHKSFEVRGLRTSHQIRELTLELQNIGDEIIVYVNVLRLLVEDNILNEIAEEGVALMHLDPFLESMVRKKEDLLEELNRFSTRVEAISNDIKHRVMMEDDDGFVM</sequence>
<proteinExistence type="predicted"/>
<dbReference type="AlphaFoldDB" id="A0AAD9Z1K1"/>
<dbReference type="Proteomes" id="UP001276659">
    <property type="component" value="Unassembled WGS sequence"/>
</dbReference>
<evidence type="ECO:0000256" key="1">
    <source>
        <dbReference type="SAM" id="Coils"/>
    </source>
</evidence>
<keyword evidence="1" id="KW-0175">Coiled coil</keyword>
<evidence type="ECO:0000313" key="3">
    <source>
        <dbReference type="Proteomes" id="UP001276659"/>
    </source>
</evidence>
<dbReference type="EMBL" id="JASNWA010000009">
    <property type="protein sequence ID" value="KAK3169925.1"/>
    <property type="molecule type" value="Genomic_DNA"/>
</dbReference>